<feature type="domain" description="AAA+ ATPase" evidence="2">
    <location>
        <begin position="18"/>
        <end position="306"/>
    </location>
</feature>
<evidence type="ECO:0000259" key="2">
    <source>
        <dbReference type="SMART" id="SM00382"/>
    </source>
</evidence>
<dbReference type="FunFam" id="3.40.50.300:FF:001498">
    <property type="entry name" value="ATP-dependent DNA helicase"/>
    <property type="match status" value="1"/>
</dbReference>
<dbReference type="InterPro" id="IPR003593">
    <property type="entry name" value="AAA+_ATPase"/>
</dbReference>
<dbReference type="Proteomes" id="UP000712080">
    <property type="component" value="Unassembled WGS sequence"/>
</dbReference>
<dbReference type="Pfam" id="PF14493">
    <property type="entry name" value="HTH_40"/>
    <property type="match status" value="1"/>
</dbReference>
<dbReference type="SUPFAM" id="SSF52540">
    <property type="entry name" value="P-loop containing nucleoside triphosphate hydrolases"/>
    <property type="match status" value="2"/>
</dbReference>
<reference evidence="3" key="1">
    <citation type="submission" date="2020-02" db="EMBL/GenBank/DDBJ databases">
        <title>Flavobacterium sp. genome.</title>
        <authorList>
            <person name="Jung H.S."/>
            <person name="Baek J.H."/>
            <person name="Jeon C.O."/>
        </authorList>
    </citation>
    <scope>NUCLEOTIDE SEQUENCE</scope>
    <source>
        <strain evidence="3">SE-s28</strain>
    </source>
</reference>
<sequence length="770" mass="88995">MMNPTSTADYVLRFINHTNRNIFLTGRAGTGKTTLLREIIQTTHKNTAVVAPTGIAALNAGGVTIHSLFQLPFACFLPTDSAADFSTSVKCETRSSLRRHFRISSQRKAVIKNLELLVIDEVSMLRADLLDAMDFMLRSVRKRNVAFGGVQVLFIGDLLQLPPVVNNQEWNILRNYYYGNYFFHAQCLRDQLPLYIELTHIYRQTDAEFIGILNNLRNNDLQQQDVDRLNLQVKPHFSLDQNPGYIILTTHNAKADAINTSALESIDETVFEYHAEITGEFPERIFPIEETLRLKVGAQVILTKNDLSAEKRYYNGKMAEVTFLSDEEIQLRFPDDGSFIELEKYEWQNIKYSVNPNTHEVTEEIMGTFVHFPIRLAWAITVHKSQGLTFDKAALDVSHIFAPGQAYVAFSRLRSLDGLILLSRLNINGLDNDRDVIDFAKNKSNEESLFENFSHDSKRYAEQKLIDCFTWPNLEQEWRDLFFLKDKDETTAARRNDEKWVVWTYERFKLLLEPAAGFRNQIMRLFLADEPDINFIRERLELAVNYFYEHLNALEEELLLRIESVSRMKKAKAYFESLCRLEDETSGVIINMLRIKRFMELISEGSDLNKSNLESAEAASYRKTKNDEAAAKYREQNGTLTGDVEPARNRKPAKKEKKAPQKHTSEVTYELYLQKLSVEEIAKERQLTEQTIYNHMAKLIEDERVTIDEFMPDDRQQELAQIFKGRDHEEALGPLKIELGETVTWNELKLYRSEIRRQLSQNTASTAGIK</sequence>
<dbReference type="InterPro" id="IPR029491">
    <property type="entry name" value="Helicase_HTH"/>
</dbReference>
<proteinExistence type="predicted"/>
<feature type="compositionally biased region" description="Basic residues" evidence="1">
    <location>
        <begin position="649"/>
        <end position="661"/>
    </location>
</feature>
<keyword evidence="4" id="KW-1185">Reference proteome</keyword>
<evidence type="ECO:0000313" key="3">
    <source>
        <dbReference type="EMBL" id="NMH28422.1"/>
    </source>
</evidence>
<dbReference type="CDD" id="cd18809">
    <property type="entry name" value="SF1_C_RecD"/>
    <property type="match status" value="1"/>
</dbReference>
<dbReference type="PANTHER" id="PTHR47642:SF7">
    <property type="entry name" value="ATP-DEPENDENT DNA HELICASE PIF1"/>
    <property type="match status" value="1"/>
</dbReference>
<protein>
    <submittedName>
        <fullName evidence="3">AAA family ATPase</fullName>
    </submittedName>
</protein>
<accession>A0A972JJT3</accession>
<comment type="caution">
    <text evidence="3">The sequence shown here is derived from an EMBL/GenBank/DDBJ whole genome shotgun (WGS) entry which is preliminary data.</text>
</comment>
<dbReference type="PANTHER" id="PTHR47642">
    <property type="entry name" value="ATP-DEPENDENT DNA HELICASE"/>
    <property type="match status" value="1"/>
</dbReference>
<dbReference type="InterPro" id="IPR010285">
    <property type="entry name" value="DNA_helicase_pif1-like_DEAD"/>
</dbReference>
<dbReference type="AlphaFoldDB" id="A0A972JJT3"/>
<dbReference type="InterPro" id="IPR027417">
    <property type="entry name" value="P-loop_NTPase"/>
</dbReference>
<dbReference type="EMBL" id="JAAMPU010000105">
    <property type="protein sequence ID" value="NMH28422.1"/>
    <property type="molecule type" value="Genomic_DNA"/>
</dbReference>
<name>A0A972JJT3_9FLAO</name>
<dbReference type="RefSeq" id="WP_169527520.1">
    <property type="nucleotide sequence ID" value="NZ_JAAMPU010000105.1"/>
</dbReference>
<dbReference type="Gene3D" id="1.10.10.1390">
    <property type="entry name" value="ATP-dependent DNA helicase RecQ"/>
    <property type="match status" value="1"/>
</dbReference>
<dbReference type="InterPro" id="IPR051055">
    <property type="entry name" value="PIF1_helicase"/>
</dbReference>
<feature type="region of interest" description="Disordered" evidence="1">
    <location>
        <begin position="633"/>
        <end position="662"/>
    </location>
</feature>
<dbReference type="GO" id="GO:0000723">
    <property type="term" value="P:telomere maintenance"/>
    <property type="evidence" value="ECO:0007669"/>
    <property type="project" value="InterPro"/>
</dbReference>
<dbReference type="GO" id="GO:0006281">
    <property type="term" value="P:DNA repair"/>
    <property type="evidence" value="ECO:0007669"/>
    <property type="project" value="InterPro"/>
</dbReference>
<dbReference type="GO" id="GO:0003678">
    <property type="term" value="F:DNA helicase activity"/>
    <property type="evidence" value="ECO:0007669"/>
    <property type="project" value="InterPro"/>
</dbReference>
<gene>
    <name evidence="3" type="ORF">G6047_10295</name>
</gene>
<evidence type="ECO:0000256" key="1">
    <source>
        <dbReference type="SAM" id="MobiDB-lite"/>
    </source>
</evidence>
<dbReference type="Gene3D" id="3.40.50.300">
    <property type="entry name" value="P-loop containing nucleotide triphosphate hydrolases"/>
    <property type="match status" value="2"/>
</dbReference>
<dbReference type="Pfam" id="PF05970">
    <property type="entry name" value="PIF1"/>
    <property type="match status" value="1"/>
</dbReference>
<evidence type="ECO:0000313" key="4">
    <source>
        <dbReference type="Proteomes" id="UP000712080"/>
    </source>
</evidence>
<organism evidence="3 4">
    <name type="scientific">Flavobacterium silvaticum</name>
    <dbReference type="NCBI Taxonomy" id="1852020"/>
    <lineage>
        <taxon>Bacteria</taxon>
        <taxon>Pseudomonadati</taxon>
        <taxon>Bacteroidota</taxon>
        <taxon>Flavobacteriia</taxon>
        <taxon>Flavobacteriales</taxon>
        <taxon>Flavobacteriaceae</taxon>
        <taxon>Flavobacterium</taxon>
    </lineage>
</organism>
<dbReference type="SMART" id="SM00382">
    <property type="entry name" value="AAA"/>
    <property type="match status" value="1"/>
</dbReference>